<feature type="transmembrane region" description="Helical" evidence="2">
    <location>
        <begin position="20"/>
        <end position="39"/>
    </location>
</feature>
<reference evidence="4" key="1">
    <citation type="journal article" date="2015" name="MBio">
        <title>Genome-Resolved Metagenomic Analysis Reveals Roles for Candidate Phyla and Other Microbial Community Members in Biogeochemical Transformations in Oil Reservoirs.</title>
        <authorList>
            <person name="Hu P."/>
            <person name="Tom L."/>
            <person name="Singh A."/>
            <person name="Thomas B.C."/>
            <person name="Baker B.J."/>
            <person name="Piceno Y.M."/>
            <person name="Andersen G.L."/>
            <person name="Banfield J.F."/>
        </authorList>
    </citation>
    <scope>NUCLEOTIDE SEQUENCE [LARGE SCALE GENOMIC DNA]</scope>
</reference>
<sequence>MTLEQFSTRISGDLPTYDTRFIWLLILLPILIISFIIILSSKKRFLILKIWYFLLLLLSTAIILSPLFIDSDFFNYFVVNDTYLLQIPLWCITLSGLGIALVDIITSKKNKKSKKQKNNSKNKDDKDSKAKKEDGDKSVKQEVEGDNDNQPSTLLRIFRIVNIVILSLSFIYILFLITVSLFAKPYIRLEGDAKEQISTVENIKLYTTVPIRKDELKINLSPNQDYTLNFDNFFFFNNLVTGFEIVPRQNFPADSKVVTY</sequence>
<name>A0A101HHA0_9BACT</name>
<feature type="region of interest" description="Disordered" evidence="1">
    <location>
        <begin position="112"/>
        <end position="147"/>
    </location>
</feature>
<evidence type="ECO:0000256" key="2">
    <source>
        <dbReference type="SAM" id="Phobius"/>
    </source>
</evidence>
<feature type="compositionally biased region" description="Basic and acidic residues" evidence="1">
    <location>
        <begin position="121"/>
        <end position="143"/>
    </location>
</feature>
<evidence type="ECO:0000256" key="1">
    <source>
        <dbReference type="SAM" id="MobiDB-lite"/>
    </source>
</evidence>
<feature type="transmembrane region" description="Helical" evidence="2">
    <location>
        <begin position="46"/>
        <end position="67"/>
    </location>
</feature>
<accession>A0A101HHA0</accession>
<proteinExistence type="predicted"/>
<evidence type="ECO:0000313" key="4">
    <source>
        <dbReference type="Proteomes" id="UP000053904"/>
    </source>
</evidence>
<feature type="transmembrane region" description="Helical" evidence="2">
    <location>
        <begin position="87"/>
        <end position="106"/>
    </location>
</feature>
<keyword evidence="2" id="KW-1133">Transmembrane helix</keyword>
<evidence type="ECO:0000313" key="3">
    <source>
        <dbReference type="EMBL" id="KUK76788.1"/>
    </source>
</evidence>
<organism evidence="3 4">
    <name type="scientific">candidate division WS6 bacterium 34_10</name>
    <dbReference type="NCBI Taxonomy" id="1641389"/>
    <lineage>
        <taxon>Bacteria</taxon>
        <taxon>Candidatus Dojkabacteria</taxon>
    </lineage>
</organism>
<feature type="non-terminal residue" evidence="3">
    <location>
        <position position="260"/>
    </location>
</feature>
<comment type="caution">
    <text evidence="3">The sequence shown here is derived from an EMBL/GenBank/DDBJ whole genome shotgun (WGS) entry which is preliminary data.</text>
</comment>
<gene>
    <name evidence="3" type="ORF">XD93_0720</name>
</gene>
<dbReference type="Proteomes" id="UP000053904">
    <property type="component" value="Unassembled WGS sequence"/>
</dbReference>
<protein>
    <submittedName>
        <fullName evidence="3">Uncharacterized protein</fullName>
    </submittedName>
</protein>
<dbReference type="AlphaFoldDB" id="A0A101HHA0"/>
<feature type="transmembrane region" description="Helical" evidence="2">
    <location>
        <begin position="160"/>
        <end position="183"/>
    </location>
</feature>
<dbReference type="EMBL" id="LGGO01000104">
    <property type="protein sequence ID" value="KUK76788.1"/>
    <property type="molecule type" value="Genomic_DNA"/>
</dbReference>
<keyword evidence="2" id="KW-0472">Membrane</keyword>
<keyword evidence="2" id="KW-0812">Transmembrane</keyword>